<organism evidence="2 3">
    <name type="scientific">Frieseomelitta varia</name>
    <dbReference type="NCBI Taxonomy" id="561572"/>
    <lineage>
        <taxon>Eukaryota</taxon>
        <taxon>Metazoa</taxon>
        <taxon>Ecdysozoa</taxon>
        <taxon>Arthropoda</taxon>
        <taxon>Hexapoda</taxon>
        <taxon>Insecta</taxon>
        <taxon>Pterygota</taxon>
        <taxon>Neoptera</taxon>
        <taxon>Endopterygota</taxon>
        <taxon>Hymenoptera</taxon>
        <taxon>Apocrita</taxon>
        <taxon>Aculeata</taxon>
        <taxon>Apoidea</taxon>
        <taxon>Anthophila</taxon>
        <taxon>Apidae</taxon>
        <taxon>Frieseomelitta</taxon>
    </lineage>
</organism>
<protein>
    <submittedName>
        <fullName evidence="2">Uncharacterized protein</fullName>
    </submittedName>
</protein>
<sequence length="133" mass="14442">MVKTAKRKGIKENCSTGADEASAFIYWLRQVTQKPAGVKSKTEKRQADQRQRESLKRRKSLPRQAEPSALNPEKSMSAPASQVPTTIDIPLSSGSTITTSSTSKSTMSEENVSSGSTASQEIQGMPRLETVQV</sequence>
<dbReference type="EMBL" id="WNWW01000808">
    <property type="protein sequence ID" value="KAF3421843.1"/>
    <property type="molecule type" value="Genomic_DNA"/>
</dbReference>
<gene>
    <name evidence="2" type="ORF">E2986_11525</name>
</gene>
<reference evidence="2" key="1">
    <citation type="submission" date="2019-11" db="EMBL/GenBank/DDBJ databases">
        <title>The nuclear and mitochondrial genomes of Frieseomelitta varia - a highly eusocial stingless bee (Meliponini) with a permanently sterile worker caste.</title>
        <authorList>
            <person name="Freitas F.C.P."/>
            <person name="Lourenco A.P."/>
            <person name="Nunes F.M.F."/>
            <person name="Paschoal A.R."/>
            <person name="Abreu F.C.P."/>
            <person name="Barbin F.O."/>
            <person name="Bataglia L."/>
            <person name="Cardoso-Junior C.A.M."/>
            <person name="Cervoni M.S."/>
            <person name="Silva S.R."/>
            <person name="Dalarmi F."/>
            <person name="Del Lama M.A."/>
            <person name="Depintor T.S."/>
            <person name="Ferreira K.M."/>
            <person name="Goria P.S."/>
            <person name="Jaskot M.C."/>
            <person name="Lago D.C."/>
            <person name="Luna-Lucena D."/>
            <person name="Moda L.M."/>
            <person name="Nascimento L."/>
            <person name="Pedrino M."/>
            <person name="Rabico F.O."/>
            <person name="Sanches F.C."/>
            <person name="Santos D.E."/>
            <person name="Santos C.G."/>
            <person name="Vieira J."/>
            <person name="Lopes T.F."/>
            <person name="Barchuk A.R."/>
            <person name="Hartfelder K."/>
            <person name="Simoes Z.L.P."/>
            <person name="Bitondi M.M.G."/>
            <person name="Pinheiro D.G."/>
        </authorList>
    </citation>
    <scope>NUCLEOTIDE SEQUENCE</scope>
    <source>
        <strain evidence="2">USP_RPSP 00005682</strain>
        <tissue evidence="2">Whole individual</tissue>
    </source>
</reference>
<name>A0A833W5R5_9HYME</name>
<dbReference type="AlphaFoldDB" id="A0A833W5R5"/>
<proteinExistence type="predicted"/>
<feature type="compositionally biased region" description="Low complexity" evidence="1">
    <location>
        <begin position="92"/>
        <end position="108"/>
    </location>
</feature>
<feature type="compositionally biased region" description="Polar residues" evidence="1">
    <location>
        <begin position="109"/>
        <end position="122"/>
    </location>
</feature>
<feature type="region of interest" description="Disordered" evidence="1">
    <location>
        <begin position="34"/>
        <end position="133"/>
    </location>
</feature>
<feature type="compositionally biased region" description="Basic and acidic residues" evidence="1">
    <location>
        <begin position="40"/>
        <end position="54"/>
    </location>
</feature>
<evidence type="ECO:0000256" key="1">
    <source>
        <dbReference type="SAM" id="MobiDB-lite"/>
    </source>
</evidence>
<evidence type="ECO:0000313" key="3">
    <source>
        <dbReference type="Proteomes" id="UP000655588"/>
    </source>
</evidence>
<comment type="caution">
    <text evidence="2">The sequence shown here is derived from an EMBL/GenBank/DDBJ whole genome shotgun (WGS) entry which is preliminary data.</text>
</comment>
<accession>A0A833W5R5</accession>
<dbReference type="Proteomes" id="UP000655588">
    <property type="component" value="Unassembled WGS sequence"/>
</dbReference>
<evidence type="ECO:0000313" key="2">
    <source>
        <dbReference type="EMBL" id="KAF3421843.1"/>
    </source>
</evidence>
<keyword evidence="3" id="KW-1185">Reference proteome</keyword>